<dbReference type="PROSITE" id="PS50045">
    <property type="entry name" value="SIGMA54_INTERACT_4"/>
    <property type="match status" value="1"/>
</dbReference>
<reference evidence="7 8" key="1">
    <citation type="submission" date="2014-07" db="EMBL/GenBank/DDBJ databases">
        <title>Comparative analysis of Nitrosococcus oceani genome inventories of strains from Pacific and Atlantic gyres.</title>
        <authorList>
            <person name="Lim C.K."/>
            <person name="Wang L."/>
            <person name="Sayavedra-Soto L.A."/>
            <person name="Klotz M.G."/>
        </authorList>
    </citation>
    <scope>NUCLEOTIDE SEQUENCE [LARGE SCALE GENOMIC DNA]</scope>
    <source>
        <strain evidence="7 8">C-27</strain>
    </source>
</reference>
<evidence type="ECO:0000256" key="3">
    <source>
        <dbReference type="ARBA" id="ARBA00023015"/>
    </source>
</evidence>
<keyword evidence="1" id="KW-0547">Nucleotide-binding</keyword>
<dbReference type="InterPro" id="IPR027417">
    <property type="entry name" value="P-loop_NTPase"/>
</dbReference>
<dbReference type="EMBL" id="JPGN01000009">
    <property type="protein sequence ID" value="KFI20757.1"/>
    <property type="molecule type" value="Genomic_DNA"/>
</dbReference>
<dbReference type="Pfam" id="PF00158">
    <property type="entry name" value="Sigma54_activat"/>
    <property type="match status" value="1"/>
</dbReference>
<dbReference type="CDD" id="cd00009">
    <property type="entry name" value="AAA"/>
    <property type="match status" value="1"/>
</dbReference>
<dbReference type="InterPro" id="IPR058031">
    <property type="entry name" value="AAA_lid_NorR"/>
</dbReference>
<accession>A0A0E2ZR05</accession>
<evidence type="ECO:0000256" key="1">
    <source>
        <dbReference type="ARBA" id="ARBA00022741"/>
    </source>
</evidence>
<dbReference type="PANTHER" id="PTHR32071:SF117">
    <property type="entry name" value="PTS-DEPENDENT DIHYDROXYACETONE KINASE OPERON REGULATORY PROTEIN-RELATED"/>
    <property type="match status" value="1"/>
</dbReference>
<dbReference type="Gene3D" id="1.10.8.60">
    <property type="match status" value="1"/>
</dbReference>
<dbReference type="SMART" id="SM00382">
    <property type="entry name" value="AAA"/>
    <property type="match status" value="1"/>
</dbReference>
<dbReference type="Gene3D" id="3.40.50.300">
    <property type="entry name" value="P-loop containing nucleotide triphosphate hydrolases"/>
    <property type="match status" value="1"/>
</dbReference>
<dbReference type="PROSITE" id="PS00676">
    <property type="entry name" value="SIGMA54_INTERACT_2"/>
    <property type="match status" value="1"/>
</dbReference>
<dbReference type="InterPro" id="IPR025944">
    <property type="entry name" value="Sigma_54_int_dom_CS"/>
</dbReference>
<dbReference type="Proteomes" id="UP000028839">
    <property type="component" value="Unassembled WGS sequence"/>
</dbReference>
<dbReference type="InterPro" id="IPR002197">
    <property type="entry name" value="HTH_Fis"/>
</dbReference>
<protein>
    <submittedName>
        <fullName evidence="7">Fis family transcriptional regulator</fullName>
    </submittedName>
</protein>
<evidence type="ECO:0000256" key="2">
    <source>
        <dbReference type="ARBA" id="ARBA00022840"/>
    </source>
</evidence>
<dbReference type="FunFam" id="3.40.50.300:FF:000006">
    <property type="entry name" value="DNA-binding transcriptional regulator NtrC"/>
    <property type="match status" value="1"/>
</dbReference>
<comment type="caution">
    <text evidence="7">The sequence shown here is derived from an EMBL/GenBank/DDBJ whole genome shotgun (WGS) entry which is preliminary data.</text>
</comment>
<dbReference type="SUPFAM" id="SSF46689">
    <property type="entry name" value="Homeodomain-like"/>
    <property type="match status" value="1"/>
</dbReference>
<sequence length="342" mass="38871">MKYLDEAHHMVGLSKATRNLQNAIQKVAPLEAAVLLYGESGTGKELAARMIHDLSNRRESPFISVNCGALPRELLNTELFGHEKGSFTGAIYQHQGYFEQADGGTLLLDEITEMPLTFQIYLLRALETGTFRRVGGHQEIKTNPRVIATTNIDPWQAVETGKLRSDLFFRLAEFPLYLTPLRDRDEDVILLAQYFLDGFNETYKENKQFTKDTLQFISTNSWPGNVRELRHAIHHAFILANDEIDEKEFHTGQRQSKPCYQDKLVHSLVGLSIEDIEKNLIPATLDHFKGDKKQTAQCLGISLKTLYNRLNFINGIDGKEDLNKIVNFSTKNPNAFLSRESD</sequence>
<dbReference type="OrthoDB" id="9804019at2"/>
<dbReference type="InterPro" id="IPR009057">
    <property type="entry name" value="Homeodomain-like_sf"/>
</dbReference>
<keyword evidence="5" id="KW-0804">Transcription</keyword>
<feature type="domain" description="Sigma-54 factor interaction" evidence="6">
    <location>
        <begin position="10"/>
        <end position="238"/>
    </location>
</feature>
<dbReference type="AlphaFoldDB" id="A0A0E2ZR05"/>
<dbReference type="InterPro" id="IPR002078">
    <property type="entry name" value="Sigma_54_int"/>
</dbReference>
<evidence type="ECO:0000256" key="4">
    <source>
        <dbReference type="ARBA" id="ARBA00023125"/>
    </source>
</evidence>
<dbReference type="PANTHER" id="PTHR32071">
    <property type="entry name" value="TRANSCRIPTIONAL REGULATORY PROTEIN"/>
    <property type="match status" value="1"/>
</dbReference>
<name>A0A0E2ZR05_9GAMM</name>
<dbReference type="HOGENOM" id="CLU_000445_0_7_6"/>
<evidence type="ECO:0000313" key="7">
    <source>
        <dbReference type="EMBL" id="KFI20757.1"/>
    </source>
</evidence>
<dbReference type="Gene3D" id="1.10.10.60">
    <property type="entry name" value="Homeodomain-like"/>
    <property type="match status" value="1"/>
</dbReference>
<dbReference type="Pfam" id="PF25601">
    <property type="entry name" value="AAA_lid_14"/>
    <property type="match status" value="1"/>
</dbReference>
<gene>
    <name evidence="7" type="ORF">IB75_01400</name>
</gene>
<dbReference type="GO" id="GO:0043565">
    <property type="term" value="F:sequence-specific DNA binding"/>
    <property type="evidence" value="ECO:0007669"/>
    <property type="project" value="InterPro"/>
</dbReference>
<dbReference type="InterPro" id="IPR003593">
    <property type="entry name" value="AAA+_ATPase"/>
</dbReference>
<dbReference type="GO" id="GO:0005524">
    <property type="term" value="F:ATP binding"/>
    <property type="evidence" value="ECO:0007669"/>
    <property type="project" value="UniProtKB-KW"/>
</dbReference>
<proteinExistence type="predicted"/>
<organism evidence="7 8">
    <name type="scientific">Nitrosococcus oceani C-27</name>
    <dbReference type="NCBI Taxonomy" id="314279"/>
    <lineage>
        <taxon>Bacteria</taxon>
        <taxon>Pseudomonadati</taxon>
        <taxon>Pseudomonadota</taxon>
        <taxon>Gammaproteobacteria</taxon>
        <taxon>Chromatiales</taxon>
        <taxon>Chromatiaceae</taxon>
        <taxon>Nitrosococcus</taxon>
    </lineage>
</organism>
<evidence type="ECO:0000313" key="8">
    <source>
        <dbReference type="Proteomes" id="UP000028839"/>
    </source>
</evidence>
<dbReference type="PROSITE" id="PS00688">
    <property type="entry name" value="SIGMA54_INTERACT_3"/>
    <property type="match status" value="1"/>
</dbReference>
<evidence type="ECO:0000259" key="6">
    <source>
        <dbReference type="PROSITE" id="PS50045"/>
    </source>
</evidence>
<dbReference type="Pfam" id="PF02954">
    <property type="entry name" value="HTH_8"/>
    <property type="match status" value="1"/>
</dbReference>
<evidence type="ECO:0000256" key="5">
    <source>
        <dbReference type="ARBA" id="ARBA00023163"/>
    </source>
</evidence>
<keyword evidence="2" id="KW-0067">ATP-binding</keyword>
<keyword evidence="4" id="KW-0238">DNA-binding</keyword>
<keyword evidence="3" id="KW-0805">Transcription regulation</keyword>
<dbReference type="SUPFAM" id="SSF52540">
    <property type="entry name" value="P-loop containing nucleoside triphosphate hydrolases"/>
    <property type="match status" value="1"/>
</dbReference>
<dbReference type="GO" id="GO:0006355">
    <property type="term" value="P:regulation of DNA-templated transcription"/>
    <property type="evidence" value="ECO:0007669"/>
    <property type="project" value="InterPro"/>
</dbReference>
<dbReference type="InterPro" id="IPR025943">
    <property type="entry name" value="Sigma_54_int_dom_ATP-bd_2"/>
</dbReference>